<reference evidence="2 3" key="1">
    <citation type="submission" date="2017-11" db="EMBL/GenBank/DDBJ databases">
        <title>Genome-resolved metagenomics identifies genetic mobility, metabolic interactions, and unexpected diversity in perchlorate-reducing communities.</title>
        <authorList>
            <person name="Barnum T.P."/>
            <person name="Figueroa I.A."/>
            <person name="Carlstrom C.I."/>
            <person name="Lucas L.N."/>
            <person name="Engelbrektson A.L."/>
            <person name="Coates J.D."/>
        </authorList>
    </citation>
    <scope>NUCLEOTIDE SEQUENCE [LARGE SCALE GENOMIC DNA]</scope>
    <source>
        <strain evidence="2">BM706</strain>
    </source>
</reference>
<dbReference type="Proteomes" id="UP000234857">
    <property type="component" value="Unassembled WGS sequence"/>
</dbReference>
<dbReference type="InterPro" id="IPR011059">
    <property type="entry name" value="Metal-dep_hydrolase_composite"/>
</dbReference>
<dbReference type="PANTHER" id="PTHR43135:SF3">
    <property type="entry name" value="ALPHA-D-RIBOSE 1-METHYLPHOSPHONATE 5-TRIPHOSPHATE DIPHOSPHATASE"/>
    <property type="match status" value="1"/>
</dbReference>
<dbReference type="SUPFAM" id="SSF51338">
    <property type="entry name" value="Composite domain of metallo-dependent hydrolases"/>
    <property type="match status" value="1"/>
</dbReference>
<dbReference type="InterPro" id="IPR032466">
    <property type="entry name" value="Metal_Hydrolase"/>
</dbReference>
<sequence>MFLIKGAKVFTVTDGIKEKTDVFIKGGKIDKIAKNIKAPKGAKIIHADGLSLYPGFIDAHCHVGIMEEGNGQVGNDTNEMISPSTPHLRAIDGINHEDPVFRDSYEKGGVTSVMVAPGSANIIGGEACFMNTYGETVDDMVIEECIGMKMALGENPKRVYGSQHKSPSTRMANASVMRENLFKAKEYLKKKSDKKAKQSFDLKMENLSKVIKKKVPARIHCHRADDIITAIRITKEFKINSVIEHATDGHKIPKQIKKAKLPCCVGPTLIGRMKEELKDRTIETVKVLVENGVDVAIVTDHPVLPLHALPMCAGYALKTGLSEEEILKTITINPAKICGMEKKVGSIEKGKQADLVLWSGNPFFPDSQVEKVWIKGEMIFEK</sequence>
<evidence type="ECO:0000313" key="3">
    <source>
        <dbReference type="Proteomes" id="UP000234857"/>
    </source>
</evidence>
<dbReference type="InterPro" id="IPR006680">
    <property type="entry name" value="Amidohydro-rel"/>
</dbReference>
<organism evidence="2 3">
    <name type="scientific">Muiribacterium halophilum</name>
    <dbReference type="NCBI Taxonomy" id="2053465"/>
    <lineage>
        <taxon>Bacteria</taxon>
        <taxon>Candidatus Muiribacteriota</taxon>
        <taxon>Candidatus Muiribacteriia</taxon>
        <taxon>Candidatus Muiribacteriales</taxon>
        <taxon>Candidatus Muiribacteriaceae</taxon>
        <taxon>Candidatus Muiribacterium</taxon>
    </lineage>
</organism>
<evidence type="ECO:0000259" key="1">
    <source>
        <dbReference type="Pfam" id="PF01979"/>
    </source>
</evidence>
<feature type="domain" description="Amidohydrolase-related" evidence="1">
    <location>
        <begin position="52"/>
        <end position="378"/>
    </location>
</feature>
<keyword evidence="2" id="KW-0378">Hydrolase</keyword>
<proteinExistence type="predicted"/>
<dbReference type="CDD" id="cd01309">
    <property type="entry name" value="Met_dep_hydrolase_C"/>
    <property type="match status" value="1"/>
</dbReference>
<dbReference type="InterPro" id="IPR051781">
    <property type="entry name" value="Metallo-dep_Hydrolase"/>
</dbReference>
<protein>
    <submittedName>
        <fullName evidence="2">Amidohydrolase</fullName>
    </submittedName>
</protein>
<evidence type="ECO:0000313" key="2">
    <source>
        <dbReference type="EMBL" id="PLX17089.1"/>
    </source>
</evidence>
<dbReference type="Gene3D" id="3.20.20.140">
    <property type="entry name" value="Metal-dependent hydrolases"/>
    <property type="match status" value="1"/>
</dbReference>
<dbReference type="SUPFAM" id="SSF51556">
    <property type="entry name" value="Metallo-dependent hydrolases"/>
    <property type="match status" value="1"/>
</dbReference>
<dbReference type="GO" id="GO:0016810">
    <property type="term" value="F:hydrolase activity, acting on carbon-nitrogen (but not peptide) bonds"/>
    <property type="evidence" value="ECO:0007669"/>
    <property type="project" value="InterPro"/>
</dbReference>
<name>A0A2N5ZEJ8_MUIH1</name>
<dbReference type="AlphaFoldDB" id="A0A2N5ZEJ8"/>
<comment type="caution">
    <text evidence="2">The sequence shown here is derived from an EMBL/GenBank/DDBJ whole genome shotgun (WGS) entry which is preliminary data.</text>
</comment>
<dbReference type="Pfam" id="PF01979">
    <property type="entry name" value="Amidohydro_1"/>
    <property type="match status" value="1"/>
</dbReference>
<gene>
    <name evidence="2" type="ORF">C0601_08430</name>
</gene>
<accession>A0A2N5ZEJ8</accession>
<dbReference type="PANTHER" id="PTHR43135">
    <property type="entry name" value="ALPHA-D-RIBOSE 1-METHYLPHOSPHONATE 5-TRIPHOSPHATE DIPHOSPHATASE"/>
    <property type="match status" value="1"/>
</dbReference>
<dbReference type="EMBL" id="PKTG01000096">
    <property type="protein sequence ID" value="PLX17089.1"/>
    <property type="molecule type" value="Genomic_DNA"/>
</dbReference>